<protein>
    <recommendedName>
        <fullName evidence="1">VWFA domain-containing protein</fullName>
    </recommendedName>
</protein>
<dbReference type="PhylomeDB" id="A7TB95"/>
<feature type="domain" description="VWFA" evidence="1">
    <location>
        <begin position="1"/>
        <end position="122"/>
    </location>
</feature>
<organism evidence="2 3">
    <name type="scientific">Nematostella vectensis</name>
    <name type="common">Starlet sea anemone</name>
    <dbReference type="NCBI Taxonomy" id="45351"/>
    <lineage>
        <taxon>Eukaryota</taxon>
        <taxon>Metazoa</taxon>
        <taxon>Cnidaria</taxon>
        <taxon>Anthozoa</taxon>
        <taxon>Hexacorallia</taxon>
        <taxon>Actiniaria</taxon>
        <taxon>Edwardsiidae</taxon>
        <taxon>Nematostella</taxon>
    </lineage>
</organism>
<dbReference type="PANTHER" id="PTHR24020:SF20">
    <property type="entry name" value="PH DOMAIN-CONTAINING PROTEIN"/>
    <property type="match status" value="1"/>
</dbReference>
<dbReference type="HOGENOM" id="CLU_1772783_0_0_1"/>
<evidence type="ECO:0000259" key="1">
    <source>
        <dbReference type="PROSITE" id="PS50234"/>
    </source>
</evidence>
<name>A7TB95_NEMVE</name>
<dbReference type="EMBL" id="DS474925">
    <property type="protein sequence ID" value="EDO26718.1"/>
    <property type="molecule type" value="Genomic_DNA"/>
</dbReference>
<dbReference type="PROSITE" id="PS50234">
    <property type="entry name" value="VWFA"/>
    <property type="match status" value="1"/>
</dbReference>
<dbReference type="KEGG" id="nve:5525097"/>
<sequence>GKLTSANVKTLLNRVRHQRGYTFADKALTLANQQLFTKKAGMRIAVKKVLLVLMHGRQTTHKGPATPLNRAAQGLKDKGVEIWALGVGDEVSRAELIDVASDLDKVITVGSFGAMKGIVDEVVIGACKGNVEMRWCVAFSTLPTKEK</sequence>
<evidence type="ECO:0000313" key="2">
    <source>
        <dbReference type="EMBL" id="EDO26718.1"/>
    </source>
</evidence>
<dbReference type="AlphaFoldDB" id="A7TB95"/>
<proteinExistence type="predicted"/>
<dbReference type="InterPro" id="IPR036465">
    <property type="entry name" value="vWFA_dom_sf"/>
</dbReference>
<dbReference type="SUPFAM" id="SSF53300">
    <property type="entry name" value="vWA-like"/>
    <property type="match status" value="1"/>
</dbReference>
<feature type="non-terminal residue" evidence="2">
    <location>
        <position position="1"/>
    </location>
</feature>
<accession>A7TB95</accession>
<dbReference type="Pfam" id="PF00092">
    <property type="entry name" value="VWA"/>
    <property type="match status" value="1"/>
</dbReference>
<reference evidence="2 3" key="1">
    <citation type="journal article" date="2007" name="Science">
        <title>Sea anemone genome reveals ancestral eumetazoan gene repertoire and genomic organization.</title>
        <authorList>
            <person name="Putnam N.H."/>
            <person name="Srivastava M."/>
            <person name="Hellsten U."/>
            <person name="Dirks B."/>
            <person name="Chapman J."/>
            <person name="Salamov A."/>
            <person name="Terry A."/>
            <person name="Shapiro H."/>
            <person name="Lindquist E."/>
            <person name="Kapitonov V.V."/>
            <person name="Jurka J."/>
            <person name="Genikhovich G."/>
            <person name="Grigoriev I.V."/>
            <person name="Lucas S.M."/>
            <person name="Steele R.E."/>
            <person name="Finnerty J.R."/>
            <person name="Technau U."/>
            <person name="Martindale M.Q."/>
            <person name="Rokhsar D.S."/>
        </authorList>
    </citation>
    <scope>NUCLEOTIDE SEQUENCE [LARGE SCALE GENOMIC DNA]</scope>
    <source>
        <strain evidence="3">CH2 X CH6</strain>
    </source>
</reference>
<keyword evidence="3" id="KW-1185">Reference proteome</keyword>
<gene>
    <name evidence="2" type="ORF">NEMVEDRAFT_v1g224783</name>
</gene>
<dbReference type="InterPro" id="IPR002035">
    <property type="entry name" value="VWF_A"/>
</dbReference>
<dbReference type="Gene3D" id="3.40.50.410">
    <property type="entry name" value="von Willebrand factor, type A domain"/>
    <property type="match status" value="1"/>
</dbReference>
<dbReference type="Proteomes" id="UP000001593">
    <property type="component" value="Unassembled WGS sequence"/>
</dbReference>
<evidence type="ECO:0000313" key="3">
    <source>
        <dbReference type="Proteomes" id="UP000001593"/>
    </source>
</evidence>
<dbReference type="InterPro" id="IPR050525">
    <property type="entry name" value="ECM_Assembly_Org"/>
</dbReference>
<dbReference type="PANTHER" id="PTHR24020">
    <property type="entry name" value="COLLAGEN ALPHA"/>
    <property type="match status" value="1"/>
</dbReference>
<dbReference type="InParanoid" id="A7TB95"/>